<sequence>MLETSLYSTLYDPVNGFSGDVKSTSENFPIPYYTLSGVSFPAPHVPVNDFSNNATLGDYSCKSISENLSTLSNITVPTLYDPVNDFSDNVILDNSSKSISQNFPLPYSTLSGTSFSTPHVPVNGFSNNVTLDDDSSKSTSEIFPGG</sequence>
<evidence type="ECO:0000313" key="2">
    <source>
        <dbReference type="EMBL" id="CAG8725863.1"/>
    </source>
</evidence>
<dbReference type="AlphaFoldDB" id="A0A9N9I876"/>
<proteinExistence type="predicted"/>
<protein>
    <submittedName>
        <fullName evidence="2">2105_t:CDS:1</fullName>
    </submittedName>
</protein>
<feature type="compositionally biased region" description="Polar residues" evidence="1">
    <location>
        <begin position="137"/>
        <end position="146"/>
    </location>
</feature>
<gene>
    <name evidence="2" type="ORF">AMORRO_LOCUS13653</name>
</gene>
<accession>A0A9N9I876</accession>
<keyword evidence="3" id="KW-1185">Reference proteome</keyword>
<dbReference type="Proteomes" id="UP000789342">
    <property type="component" value="Unassembled WGS sequence"/>
</dbReference>
<evidence type="ECO:0000256" key="1">
    <source>
        <dbReference type="SAM" id="MobiDB-lite"/>
    </source>
</evidence>
<feature type="non-terminal residue" evidence="2">
    <location>
        <position position="146"/>
    </location>
</feature>
<name>A0A9N9I876_9GLOM</name>
<reference evidence="2" key="1">
    <citation type="submission" date="2021-06" db="EMBL/GenBank/DDBJ databases">
        <authorList>
            <person name="Kallberg Y."/>
            <person name="Tangrot J."/>
            <person name="Rosling A."/>
        </authorList>
    </citation>
    <scope>NUCLEOTIDE SEQUENCE</scope>
    <source>
        <strain evidence="2">CL551</strain>
    </source>
</reference>
<evidence type="ECO:0000313" key="3">
    <source>
        <dbReference type="Proteomes" id="UP000789342"/>
    </source>
</evidence>
<dbReference type="EMBL" id="CAJVPV010024212">
    <property type="protein sequence ID" value="CAG8725863.1"/>
    <property type="molecule type" value="Genomic_DNA"/>
</dbReference>
<comment type="caution">
    <text evidence="2">The sequence shown here is derived from an EMBL/GenBank/DDBJ whole genome shotgun (WGS) entry which is preliminary data.</text>
</comment>
<organism evidence="2 3">
    <name type="scientific">Acaulospora morrowiae</name>
    <dbReference type="NCBI Taxonomy" id="94023"/>
    <lineage>
        <taxon>Eukaryota</taxon>
        <taxon>Fungi</taxon>
        <taxon>Fungi incertae sedis</taxon>
        <taxon>Mucoromycota</taxon>
        <taxon>Glomeromycotina</taxon>
        <taxon>Glomeromycetes</taxon>
        <taxon>Diversisporales</taxon>
        <taxon>Acaulosporaceae</taxon>
        <taxon>Acaulospora</taxon>
    </lineage>
</organism>
<feature type="region of interest" description="Disordered" evidence="1">
    <location>
        <begin position="126"/>
        <end position="146"/>
    </location>
</feature>